<protein>
    <submittedName>
        <fullName evidence="2">Uncharacterized protein</fullName>
    </submittedName>
</protein>
<accession>A0AAD1XSL4</accession>
<reference evidence="2" key="1">
    <citation type="submission" date="2023-07" db="EMBL/GenBank/DDBJ databases">
        <authorList>
            <consortium name="AG Swart"/>
            <person name="Singh M."/>
            <person name="Singh A."/>
            <person name="Seah K."/>
            <person name="Emmerich C."/>
        </authorList>
    </citation>
    <scope>NUCLEOTIDE SEQUENCE</scope>
    <source>
        <strain evidence="2">DP1</strain>
    </source>
</reference>
<evidence type="ECO:0000313" key="2">
    <source>
        <dbReference type="EMBL" id="CAI2378039.1"/>
    </source>
</evidence>
<gene>
    <name evidence="2" type="ORF">ECRASSUSDP1_LOCUS19430</name>
</gene>
<feature type="region of interest" description="Disordered" evidence="1">
    <location>
        <begin position="245"/>
        <end position="271"/>
    </location>
</feature>
<dbReference type="EMBL" id="CAMPGE010019725">
    <property type="protein sequence ID" value="CAI2378039.1"/>
    <property type="molecule type" value="Genomic_DNA"/>
</dbReference>
<evidence type="ECO:0000313" key="3">
    <source>
        <dbReference type="Proteomes" id="UP001295684"/>
    </source>
</evidence>
<keyword evidence="3" id="KW-1185">Reference proteome</keyword>
<comment type="caution">
    <text evidence="2">The sequence shown here is derived from an EMBL/GenBank/DDBJ whole genome shotgun (WGS) entry which is preliminary data.</text>
</comment>
<dbReference type="Proteomes" id="UP001295684">
    <property type="component" value="Unassembled WGS sequence"/>
</dbReference>
<dbReference type="AlphaFoldDB" id="A0AAD1XSL4"/>
<organism evidence="2 3">
    <name type="scientific">Euplotes crassus</name>
    <dbReference type="NCBI Taxonomy" id="5936"/>
    <lineage>
        <taxon>Eukaryota</taxon>
        <taxon>Sar</taxon>
        <taxon>Alveolata</taxon>
        <taxon>Ciliophora</taxon>
        <taxon>Intramacronucleata</taxon>
        <taxon>Spirotrichea</taxon>
        <taxon>Hypotrichia</taxon>
        <taxon>Euplotida</taxon>
        <taxon>Euplotidae</taxon>
        <taxon>Moneuplotes</taxon>
    </lineage>
</organism>
<name>A0AAD1XSL4_EUPCR</name>
<evidence type="ECO:0000256" key="1">
    <source>
        <dbReference type="SAM" id="MobiDB-lite"/>
    </source>
</evidence>
<proteinExistence type="predicted"/>
<sequence>MQEHILSAGEEWGGQKSTKFWPTKKHVEQKITVDPQYKQVFDTKGRTHYESRVGYQPDWRPSVGQIDFAKNHEIKRPSCKAAVNKVITDAKPRPQMKHIEQAPSGTYEDDEIGIRTFIHDNRKTIKEYHTENQMGRKKRIDFDQMRNGIGVNSLGDKKYKAVEYSEQFFHEGGLIAGSTHQVKIKSVGNAKAIDFYSGLKIDGPLNKDRVRWVDRVKKEERDTDIDAVTSLNDWEKTILKDVDPNYEISDDENAPARVEEPVPVKGKGKKK</sequence>